<dbReference type="Proteomes" id="UP000738431">
    <property type="component" value="Chromosome"/>
</dbReference>
<evidence type="ECO:0000313" key="2">
    <source>
        <dbReference type="EMBL" id="WRQ86012.1"/>
    </source>
</evidence>
<proteinExistence type="predicted"/>
<accession>A0ABZ1C3R1</accession>
<feature type="signal peptide" evidence="1">
    <location>
        <begin position="1"/>
        <end position="24"/>
    </location>
</feature>
<keyword evidence="1" id="KW-0732">Signal</keyword>
<feature type="chain" id="PRO_5045938208" description="DUF4412 domain-containing protein" evidence="1">
    <location>
        <begin position="25"/>
        <end position="240"/>
    </location>
</feature>
<name>A0ABZ1C3R1_9BACT</name>
<keyword evidence="3" id="KW-1185">Reference proteome</keyword>
<dbReference type="RefSeq" id="WP_221031524.1">
    <property type="nucleotide sequence ID" value="NZ_CP139781.1"/>
</dbReference>
<evidence type="ECO:0000313" key="3">
    <source>
        <dbReference type="Proteomes" id="UP000738431"/>
    </source>
</evidence>
<protein>
    <recommendedName>
        <fullName evidence="4">DUF4412 domain-containing protein</fullName>
    </recommendedName>
</protein>
<evidence type="ECO:0008006" key="4">
    <source>
        <dbReference type="Google" id="ProtNLM"/>
    </source>
</evidence>
<gene>
    <name evidence="2" type="ORF">K1X11_014455</name>
</gene>
<sequence length="240" mass="26925">MKIRSPFLALLLLVAVGTWTPLRATQPSGPDPLLIEALGNWDRGGSELAFTQETRILERDGSIKETRLERYDPSKPDHERWALLAVDGREPTADDIERIQDRRNNKPRKKPMRPLGEYLDYSTIDVVAEDADTITYQVLADNGSAFLVDLEQLQVLLTIDKATADIVNIGAQLRDDMKIAFGIARVTGLNIDVDILPDESTEATAGELGDESHASAEMRKWGRPYEFTWTDLERVQGYES</sequence>
<reference evidence="2 3" key="1">
    <citation type="submission" date="2021-08" db="EMBL/GenBank/DDBJ databases">
        <authorList>
            <person name="Zhang D."/>
            <person name="Zhang A."/>
            <person name="Wang L."/>
        </authorList>
    </citation>
    <scope>NUCLEOTIDE SEQUENCE [LARGE SCALE GENOMIC DNA]</scope>
    <source>
        <strain evidence="2 3">WL0086</strain>
    </source>
</reference>
<evidence type="ECO:0000256" key="1">
    <source>
        <dbReference type="SAM" id="SignalP"/>
    </source>
</evidence>
<dbReference type="EMBL" id="CP139781">
    <property type="protein sequence ID" value="WRQ86012.1"/>
    <property type="molecule type" value="Genomic_DNA"/>
</dbReference>
<organism evidence="2 3">
    <name type="scientific">Actomonas aquatica</name>
    <dbReference type="NCBI Taxonomy" id="2866162"/>
    <lineage>
        <taxon>Bacteria</taxon>
        <taxon>Pseudomonadati</taxon>
        <taxon>Verrucomicrobiota</taxon>
        <taxon>Opitutia</taxon>
        <taxon>Opitutales</taxon>
        <taxon>Opitutaceae</taxon>
        <taxon>Actomonas</taxon>
    </lineage>
</organism>
<reference evidence="2 3" key="2">
    <citation type="submission" date="2023-12" db="EMBL/GenBank/DDBJ databases">
        <title>Description of an unclassified Opitutus bacterium of Verrucomicrobiota.</title>
        <authorList>
            <person name="Zhang D.-F."/>
        </authorList>
    </citation>
    <scope>NUCLEOTIDE SEQUENCE [LARGE SCALE GENOMIC DNA]</scope>
    <source>
        <strain evidence="2 3">WL0086</strain>
    </source>
</reference>